<protein>
    <recommendedName>
        <fullName evidence="1">non-specific serine/threonine protein kinase</fullName>
        <ecNumber evidence="1">2.7.11.1</ecNumber>
    </recommendedName>
</protein>
<dbReference type="SMART" id="SM00220">
    <property type="entry name" value="S_TKc"/>
    <property type="match status" value="1"/>
</dbReference>
<feature type="domain" description="Protein kinase" evidence="9">
    <location>
        <begin position="21"/>
        <end position="282"/>
    </location>
</feature>
<dbReference type="CDD" id="cd14014">
    <property type="entry name" value="STKc_PknB_like"/>
    <property type="match status" value="1"/>
</dbReference>
<dbReference type="RefSeq" id="WP_141197668.1">
    <property type="nucleotide sequence ID" value="NZ_CP041186.1"/>
</dbReference>
<feature type="region of interest" description="Disordered" evidence="8">
    <location>
        <begin position="292"/>
        <end position="420"/>
    </location>
</feature>
<feature type="compositionally biased region" description="Pro residues" evidence="8">
    <location>
        <begin position="370"/>
        <end position="380"/>
    </location>
</feature>
<organism evidence="10 11">
    <name type="scientific">Persicimonas caeni</name>
    <dbReference type="NCBI Taxonomy" id="2292766"/>
    <lineage>
        <taxon>Bacteria</taxon>
        <taxon>Deltaproteobacteria</taxon>
        <taxon>Bradymonadales</taxon>
        <taxon>Bradymonadaceae</taxon>
        <taxon>Persicimonas</taxon>
    </lineage>
</organism>
<evidence type="ECO:0000256" key="4">
    <source>
        <dbReference type="ARBA" id="ARBA00022741"/>
    </source>
</evidence>
<evidence type="ECO:0000256" key="1">
    <source>
        <dbReference type="ARBA" id="ARBA00012513"/>
    </source>
</evidence>
<proteinExistence type="predicted"/>
<dbReference type="InterPro" id="IPR011009">
    <property type="entry name" value="Kinase-like_dom_sf"/>
</dbReference>
<dbReference type="InterPro" id="IPR017441">
    <property type="entry name" value="Protein_kinase_ATP_BS"/>
</dbReference>
<dbReference type="Pfam" id="PF08308">
    <property type="entry name" value="PEGA"/>
    <property type="match status" value="1"/>
</dbReference>
<evidence type="ECO:0000313" key="10">
    <source>
        <dbReference type="EMBL" id="QDG51183.1"/>
    </source>
</evidence>
<name>A0A4Y6PSH3_PERCE</name>
<feature type="compositionally biased region" description="Polar residues" evidence="8">
    <location>
        <begin position="304"/>
        <end position="315"/>
    </location>
</feature>
<dbReference type="SUPFAM" id="SSF56112">
    <property type="entry name" value="Protein kinase-like (PK-like)"/>
    <property type="match status" value="1"/>
</dbReference>
<evidence type="ECO:0000256" key="3">
    <source>
        <dbReference type="ARBA" id="ARBA00022679"/>
    </source>
</evidence>
<evidence type="ECO:0000313" key="11">
    <source>
        <dbReference type="Proteomes" id="UP000315995"/>
    </source>
</evidence>
<dbReference type="Gene3D" id="1.10.510.10">
    <property type="entry name" value="Transferase(Phosphotransferase) domain 1"/>
    <property type="match status" value="1"/>
</dbReference>
<dbReference type="Proteomes" id="UP000315995">
    <property type="component" value="Chromosome"/>
</dbReference>
<accession>A0A5B8Y431</accession>
<keyword evidence="5" id="KW-0418">Kinase</keyword>
<keyword evidence="3" id="KW-0808">Transferase</keyword>
<keyword evidence="11" id="KW-1185">Reference proteome</keyword>
<evidence type="ECO:0000259" key="9">
    <source>
        <dbReference type="PROSITE" id="PS50011"/>
    </source>
</evidence>
<feature type="binding site" evidence="7">
    <location>
        <position position="50"/>
    </location>
    <ligand>
        <name>ATP</name>
        <dbReference type="ChEBI" id="CHEBI:30616"/>
    </ligand>
</feature>
<feature type="compositionally biased region" description="Basic and acidic residues" evidence="8">
    <location>
        <begin position="383"/>
        <end position="403"/>
    </location>
</feature>
<dbReference type="InterPro" id="IPR000719">
    <property type="entry name" value="Prot_kinase_dom"/>
</dbReference>
<evidence type="ECO:0000256" key="5">
    <source>
        <dbReference type="ARBA" id="ARBA00022777"/>
    </source>
</evidence>
<dbReference type="EC" id="2.7.11.1" evidence="1"/>
<dbReference type="InterPro" id="IPR013229">
    <property type="entry name" value="PEGA"/>
</dbReference>
<accession>A0A4Y6PSH3</accession>
<dbReference type="PROSITE" id="PS00108">
    <property type="entry name" value="PROTEIN_KINASE_ST"/>
    <property type="match status" value="1"/>
</dbReference>
<dbReference type="Gene3D" id="3.30.200.20">
    <property type="entry name" value="Phosphorylase Kinase, domain 1"/>
    <property type="match status" value="1"/>
</dbReference>
<dbReference type="GO" id="GO:0004674">
    <property type="term" value="F:protein serine/threonine kinase activity"/>
    <property type="evidence" value="ECO:0007669"/>
    <property type="project" value="UniProtKB-KW"/>
</dbReference>
<dbReference type="OrthoDB" id="9801841at2"/>
<evidence type="ECO:0000256" key="2">
    <source>
        <dbReference type="ARBA" id="ARBA00022527"/>
    </source>
</evidence>
<evidence type="ECO:0000256" key="6">
    <source>
        <dbReference type="ARBA" id="ARBA00022840"/>
    </source>
</evidence>
<reference evidence="10 11" key="1">
    <citation type="submission" date="2019-06" db="EMBL/GenBank/DDBJ databases">
        <title>Persicimonas caeni gen. nov., sp. nov., a predatory bacterium isolated from solar saltern.</title>
        <authorList>
            <person name="Wang S."/>
        </authorList>
    </citation>
    <scope>NUCLEOTIDE SEQUENCE [LARGE SCALE GENOMIC DNA]</scope>
    <source>
        <strain evidence="10 11">YN101</strain>
    </source>
</reference>
<dbReference type="AlphaFoldDB" id="A0A4Y6PSH3"/>
<dbReference type="PROSITE" id="PS00107">
    <property type="entry name" value="PROTEIN_KINASE_ATP"/>
    <property type="match status" value="1"/>
</dbReference>
<evidence type="ECO:0000256" key="8">
    <source>
        <dbReference type="SAM" id="MobiDB-lite"/>
    </source>
</evidence>
<dbReference type="GO" id="GO:0005524">
    <property type="term" value="F:ATP binding"/>
    <property type="evidence" value="ECO:0007669"/>
    <property type="project" value="UniProtKB-UniRule"/>
</dbReference>
<keyword evidence="6 7" id="KW-0067">ATP-binding</keyword>
<dbReference type="FunFam" id="1.10.510.10:FF:000021">
    <property type="entry name" value="Serine/threonine protein kinase"/>
    <property type="match status" value="1"/>
</dbReference>
<evidence type="ECO:0000256" key="7">
    <source>
        <dbReference type="PROSITE-ProRule" id="PRU10141"/>
    </source>
</evidence>
<feature type="compositionally biased region" description="Basic and acidic residues" evidence="8">
    <location>
        <begin position="344"/>
        <end position="366"/>
    </location>
</feature>
<dbReference type="PANTHER" id="PTHR43289:SF6">
    <property type="entry name" value="SERINE_THREONINE-PROTEIN KINASE NEKL-3"/>
    <property type="match status" value="1"/>
</dbReference>
<gene>
    <name evidence="10" type="ORF">FIV42_10665</name>
</gene>
<dbReference type="EMBL" id="CP041186">
    <property type="protein sequence ID" value="QDG51183.1"/>
    <property type="molecule type" value="Genomic_DNA"/>
</dbReference>
<dbReference type="InterPro" id="IPR008271">
    <property type="entry name" value="Ser/Thr_kinase_AS"/>
</dbReference>
<dbReference type="Pfam" id="PF00069">
    <property type="entry name" value="Pkinase"/>
    <property type="match status" value="1"/>
</dbReference>
<dbReference type="PROSITE" id="PS50011">
    <property type="entry name" value="PROTEIN_KINASE_DOM"/>
    <property type="match status" value="1"/>
</dbReference>
<keyword evidence="4 7" id="KW-0547">Nucleotide-binding</keyword>
<dbReference type="PANTHER" id="PTHR43289">
    <property type="entry name" value="MITOGEN-ACTIVATED PROTEIN KINASE KINASE KINASE 20-RELATED"/>
    <property type="match status" value="1"/>
</dbReference>
<keyword evidence="2" id="KW-0723">Serine/threonine-protein kinase</keyword>
<sequence length="614" mass="66159">MSTQTRTTTTIEPGATLMGRYVIEGCLGSGGMGKVYLARQHPFDRKVVIKVMHDRHVANDQLRQRFFNEAQAASQLSHPNTITVYDFGEADDGMHFIVMEYVDGRSLLEELNDNGPMSVARAVPLVVQVAQSLGEAHRKGIIHRDLKLENIMISAVGSGDEFAKVLDFGIAKLTEKKVGLTQTGSVFGTPGYMPPEQANGNDKIDATADLYALTCCLYELLTGRLPFEGESALAVLMKHQTDPPPSLPDHLPRRLDAFIKRGMAKQPRHRPQSADEYIAGLLACFVDRDKAAGRRRPRESSSSHPNIASAQTNEGTPPGPKTTRRKASDVHSRPTMQSPVPQQKLDRAAMDDLGRAKTASGEHDSMSPRLPTPQPSPSTPVPRLEKRELTGEPTHETGRDVSESRPGTGARPGEPTDTRVPLSWVVAGGSVLVATGALLFAFNSAPEPARPSASAAATKTPAKVELTVVSEPERASIFADGQRVGITPATLSFDDGETVDLRIEKRGFRPETFDDYRVGTAADGKLVVPLEAATITVTVTSPDADGEVLVNGESFGSLLAGASRRLEVSWPKDALEVRIRYADRADYVERIPAGAISTDVEIAPAADEALGAKK</sequence>